<evidence type="ECO:0000313" key="3">
    <source>
        <dbReference type="EMBL" id="CEK70262.1"/>
    </source>
</evidence>
<keyword evidence="1" id="KW-0812">Transmembrane</keyword>
<feature type="transmembrane region" description="Helical" evidence="1">
    <location>
        <begin position="12"/>
        <end position="30"/>
    </location>
</feature>
<evidence type="ECO:0000256" key="1">
    <source>
        <dbReference type="SAM" id="Phobius"/>
    </source>
</evidence>
<evidence type="ECO:0000313" key="2">
    <source>
        <dbReference type="EMBL" id="CEK70261.1"/>
    </source>
</evidence>
<sequence>MPPGRTQNRRSMNYINSFVHLACCIIAHHIRLPQTWYRLPLRKSITNTEQEED</sequence>
<reference evidence="3" key="1">
    <citation type="submission" date="2014-12" db="EMBL/GenBank/DDBJ databases">
        <title>Insight into the proteome of Arion vulgaris.</title>
        <authorList>
            <person name="Aradska J."/>
            <person name="Bulat T."/>
            <person name="Smidak R."/>
            <person name="Sarate P."/>
            <person name="Gangsoo J."/>
            <person name="Sialana F."/>
            <person name="Bilban M."/>
            <person name="Lubec G."/>
        </authorList>
    </citation>
    <scope>NUCLEOTIDE SEQUENCE</scope>
    <source>
        <tissue evidence="3">Skin</tissue>
    </source>
</reference>
<dbReference type="EMBL" id="HACG01023397">
    <property type="protein sequence ID" value="CEK70262.1"/>
    <property type="molecule type" value="Transcribed_RNA"/>
</dbReference>
<keyword evidence="1" id="KW-1133">Transmembrane helix</keyword>
<dbReference type="EMBL" id="HACG01023396">
    <property type="protein sequence ID" value="CEK70261.1"/>
    <property type="molecule type" value="Transcribed_RNA"/>
</dbReference>
<protein>
    <submittedName>
        <fullName evidence="3">Uncharacterized protein</fullName>
    </submittedName>
</protein>
<feature type="non-terminal residue" evidence="3">
    <location>
        <position position="53"/>
    </location>
</feature>
<organism evidence="3">
    <name type="scientific">Arion vulgaris</name>
    <dbReference type="NCBI Taxonomy" id="1028688"/>
    <lineage>
        <taxon>Eukaryota</taxon>
        <taxon>Metazoa</taxon>
        <taxon>Spiralia</taxon>
        <taxon>Lophotrochozoa</taxon>
        <taxon>Mollusca</taxon>
        <taxon>Gastropoda</taxon>
        <taxon>Heterobranchia</taxon>
        <taxon>Euthyneura</taxon>
        <taxon>Panpulmonata</taxon>
        <taxon>Eupulmonata</taxon>
        <taxon>Stylommatophora</taxon>
        <taxon>Helicina</taxon>
        <taxon>Arionoidea</taxon>
        <taxon>Arionidae</taxon>
        <taxon>Arion</taxon>
    </lineage>
</organism>
<proteinExistence type="predicted"/>
<keyword evidence="1" id="KW-0472">Membrane</keyword>
<accession>A0A0B6ZPE0</accession>
<gene>
    <name evidence="3" type="primary">ORF73460</name>
    <name evidence="2" type="synonym">ORF73458</name>
</gene>
<dbReference type="AlphaFoldDB" id="A0A0B6ZPE0"/>
<name>A0A0B6ZPE0_9EUPU</name>